<dbReference type="PANTHER" id="PTHR42978">
    <property type="entry name" value="QUORUM-QUENCHING LACTONASE YTNP-RELATED-RELATED"/>
    <property type="match status" value="1"/>
</dbReference>
<evidence type="ECO:0000256" key="2">
    <source>
        <dbReference type="ARBA" id="ARBA00007749"/>
    </source>
</evidence>
<dbReference type="PANTHER" id="PTHR42978:SF2">
    <property type="entry name" value="102 KBASES UNSTABLE REGION: FROM 1 TO 119443"/>
    <property type="match status" value="1"/>
</dbReference>
<evidence type="ECO:0000313" key="8">
    <source>
        <dbReference type="Proteomes" id="UP000066487"/>
    </source>
</evidence>
<accession>A0A0N9WGV0</accession>
<dbReference type="GO" id="GO:0046872">
    <property type="term" value="F:metal ion binding"/>
    <property type="evidence" value="ECO:0007669"/>
    <property type="project" value="UniProtKB-KW"/>
</dbReference>
<comment type="similarity">
    <text evidence="2">Belongs to the metallo-beta-lactamase superfamily.</text>
</comment>
<keyword evidence="4 7" id="KW-0378">Hydrolase</keyword>
<comment type="cofactor">
    <cofactor evidence="1">
        <name>Zn(2+)</name>
        <dbReference type="ChEBI" id="CHEBI:29105"/>
    </cofactor>
</comment>
<reference evidence="8" key="1">
    <citation type="submission" date="2015-09" db="EMBL/GenBank/DDBJ databases">
        <title>Whole genome sequence of Pseudomonas fluorescens FW300-N2E3.</title>
        <authorList>
            <person name="Ray J."/>
            <person name="Melnyk R."/>
            <person name="Deutschbauer A."/>
        </authorList>
    </citation>
    <scope>NUCLEOTIDE SEQUENCE [LARGE SCALE GENOMIC DNA]</scope>
    <source>
        <strain evidence="8">FW300-N2E3</strain>
    </source>
</reference>
<evidence type="ECO:0000313" key="7">
    <source>
        <dbReference type="EMBL" id="ALI01454.1"/>
    </source>
</evidence>
<dbReference type="EMBL" id="CP012830">
    <property type="protein sequence ID" value="ALI01454.1"/>
    <property type="molecule type" value="Genomic_DNA"/>
</dbReference>
<dbReference type="SMART" id="SM00849">
    <property type="entry name" value="Lactamase_B"/>
    <property type="match status" value="1"/>
</dbReference>
<proteinExistence type="inferred from homology"/>
<protein>
    <submittedName>
        <fullName evidence="7">MBL fold metallo-hydrolase</fullName>
    </submittedName>
</protein>
<dbReference type="InterPro" id="IPR001279">
    <property type="entry name" value="Metallo-B-lactamas"/>
</dbReference>
<organism evidence="7 8">
    <name type="scientific">Pseudomonas fluorescens</name>
    <dbReference type="NCBI Taxonomy" id="294"/>
    <lineage>
        <taxon>Bacteria</taxon>
        <taxon>Pseudomonadati</taxon>
        <taxon>Pseudomonadota</taxon>
        <taxon>Gammaproteobacteria</taxon>
        <taxon>Pseudomonadales</taxon>
        <taxon>Pseudomonadaceae</taxon>
        <taxon>Pseudomonas</taxon>
    </lineage>
</organism>
<keyword evidence="3" id="KW-0479">Metal-binding</keyword>
<dbReference type="AlphaFoldDB" id="A0A0N9WGV0"/>
<dbReference type="OrthoDB" id="5443440at2"/>
<feature type="domain" description="Metallo-beta-lactamase" evidence="6">
    <location>
        <begin position="31"/>
        <end position="257"/>
    </location>
</feature>
<evidence type="ECO:0000256" key="1">
    <source>
        <dbReference type="ARBA" id="ARBA00001947"/>
    </source>
</evidence>
<dbReference type="InterPro" id="IPR051013">
    <property type="entry name" value="MBL_superfamily_lactonases"/>
</dbReference>
<reference evidence="7 8" key="2">
    <citation type="journal article" date="2018" name="Nature">
        <title>Mutant phenotypes for thousands of bacterial genes of unknown function.</title>
        <authorList>
            <person name="Price M.N."/>
            <person name="Wetmore K.M."/>
            <person name="Waters R.J."/>
            <person name="Callaghan M."/>
            <person name="Ray J."/>
            <person name="Liu H."/>
            <person name="Kuehl J.V."/>
            <person name="Melnyk R.A."/>
            <person name="Lamson J.S."/>
            <person name="Suh Y."/>
            <person name="Carlson H.K."/>
            <person name="Esquivel Z."/>
            <person name="Sadeeshkumar H."/>
            <person name="Chakraborty R."/>
            <person name="Zane G.M."/>
            <person name="Rubin B.E."/>
            <person name="Wall J.D."/>
            <person name="Visel A."/>
            <person name="Bristow J."/>
            <person name="Blow M.J."/>
            <person name="Arkin A.P."/>
            <person name="Deutschbauer A.M."/>
        </authorList>
    </citation>
    <scope>NUCLEOTIDE SEQUENCE [LARGE SCALE GENOMIC DNA]</scope>
    <source>
        <strain evidence="7 8">FW300-N2E3</strain>
    </source>
</reference>
<dbReference type="Proteomes" id="UP000066487">
    <property type="component" value="Chromosome"/>
</dbReference>
<sequence>MAKVTQFEVGYCTHIACMAQRGAGLRVCKFPARAYLLEVGSRRWLWDTGYSTHFQEQTQSGLFRVYRQVTPVYFDPRESLLEQLRSAGLAGNDIEGLILSHFHADHIAGLRDFSQPNFICSGQGWQQTRTLRGFAALKQAFIPGLIPESFEARLQFMESFARVGLSEQLAPFDHGFELPGSEGQIFLVPLPGHAAGHIGAFILTDEGWTLLASDAGWSAQSYQTLRGPSVLANLLMDDSRVYYDTLRRLNQLWAAGHVDIRLCHEGDL</sequence>
<evidence type="ECO:0000256" key="5">
    <source>
        <dbReference type="ARBA" id="ARBA00022833"/>
    </source>
</evidence>
<dbReference type="Gene3D" id="3.60.15.10">
    <property type="entry name" value="Ribonuclease Z/Hydroxyacylglutathione hydrolase-like"/>
    <property type="match status" value="1"/>
</dbReference>
<dbReference type="Pfam" id="PF00753">
    <property type="entry name" value="Lactamase_B"/>
    <property type="match status" value="1"/>
</dbReference>
<dbReference type="CDD" id="cd07730">
    <property type="entry name" value="metallo-hydrolase-like_MBL-fold"/>
    <property type="match status" value="1"/>
</dbReference>
<gene>
    <name evidence="7" type="ORF">AO353_10355</name>
</gene>
<evidence type="ECO:0000256" key="4">
    <source>
        <dbReference type="ARBA" id="ARBA00022801"/>
    </source>
</evidence>
<dbReference type="GO" id="GO:0016787">
    <property type="term" value="F:hydrolase activity"/>
    <property type="evidence" value="ECO:0007669"/>
    <property type="project" value="UniProtKB-KW"/>
</dbReference>
<evidence type="ECO:0000256" key="3">
    <source>
        <dbReference type="ARBA" id="ARBA00022723"/>
    </source>
</evidence>
<dbReference type="InterPro" id="IPR036866">
    <property type="entry name" value="RibonucZ/Hydroxyglut_hydro"/>
</dbReference>
<name>A0A0N9WGV0_PSEFL</name>
<dbReference type="RefSeq" id="WP_054594845.1">
    <property type="nucleotide sequence ID" value="NZ_CP012830.1"/>
</dbReference>
<keyword evidence="5" id="KW-0862">Zinc</keyword>
<dbReference type="SUPFAM" id="SSF56281">
    <property type="entry name" value="Metallo-hydrolase/oxidoreductase"/>
    <property type="match status" value="1"/>
</dbReference>
<evidence type="ECO:0000259" key="6">
    <source>
        <dbReference type="SMART" id="SM00849"/>
    </source>
</evidence>